<name>A0ABS4I7X4_9BACL</name>
<organism evidence="1 2">
    <name type="scientific">Paenibacillus aceris</name>
    <dbReference type="NCBI Taxonomy" id="869555"/>
    <lineage>
        <taxon>Bacteria</taxon>
        <taxon>Bacillati</taxon>
        <taxon>Bacillota</taxon>
        <taxon>Bacilli</taxon>
        <taxon>Bacillales</taxon>
        <taxon>Paenibacillaceae</taxon>
        <taxon>Paenibacillus</taxon>
    </lineage>
</organism>
<dbReference type="Proteomes" id="UP001519344">
    <property type="component" value="Unassembled WGS sequence"/>
</dbReference>
<protein>
    <submittedName>
        <fullName evidence="1">Uncharacterized protein</fullName>
    </submittedName>
</protein>
<accession>A0ABS4I7X4</accession>
<keyword evidence="2" id="KW-1185">Reference proteome</keyword>
<sequence>MWDFHMRTIHRDCELENAMLFGEYVMVLRDGKMKGGGLVEAYDENEVVVGSQRFSRSIFIFVVTLPPQCPMM</sequence>
<proteinExistence type="predicted"/>
<evidence type="ECO:0000313" key="2">
    <source>
        <dbReference type="Proteomes" id="UP001519344"/>
    </source>
</evidence>
<gene>
    <name evidence="1" type="ORF">J2Z65_006199</name>
</gene>
<dbReference type="RefSeq" id="WP_167067973.1">
    <property type="nucleotide sequence ID" value="NZ_JAAOZR010000094.1"/>
</dbReference>
<dbReference type="EMBL" id="JAGGKV010000027">
    <property type="protein sequence ID" value="MBP1966938.1"/>
    <property type="molecule type" value="Genomic_DNA"/>
</dbReference>
<evidence type="ECO:0000313" key="1">
    <source>
        <dbReference type="EMBL" id="MBP1966938.1"/>
    </source>
</evidence>
<comment type="caution">
    <text evidence="1">The sequence shown here is derived from an EMBL/GenBank/DDBJ whole genome shotgun (WGS) entry which is preliminary data.</text>
</comment>
<reference evidence="1 2" key="1">
    <citation type="submission" date="2021-03" db="EMBL/GenBank/DDBJ databases">
        <title>Genomic Encyclopedia of Type Strains, Phase IV (KMG-IV): sequencing the most valuable type-strain genomes for metagenomic binning, comparative biology and taxonomic classification.</title>
        <authorList>
            <person name="Goeker M."/>
        </authorList>
    </citation>
    <scope>NUCLEOTIDE SEQUENCE [LARGE SCALE GENOMIC DNA]</scope>
    <source>
        <strain evidence="1 2">DSM 24950</strain>
    </source>
</reference>